<evidence type="ECO:0000256" key="1">
    <source>
        <dbReference type="ARBA" id="ARBA00004651"/>
    </source>
</evidence>
<comment type="caution">
    <text evidence="7">The sequence shown here is derived from an EMBL/GenBank/DDBJ whole genome shotgun (WGS) entry which is preliminary data.</text>
</comment>
<evidence type="ECO:0000313" key="8">
    <source>
        <dbReference type="Proteomes" id="UP000006772"/>
    </source>
</evidence>
<name>A0AAI9N444_9BURK</name>
<keyword evidence="4 6" id="KW-1133">Transmembrane helix</keyword>
<feature type="transmembrane region" description="Helical" evidence="6">
    <location>
        <begin position="229"/>
        <end position="250"/>
    </location>
</feature>
<dbReference type="PANTHER" id="PTHR32196:SF72">
    <property type="entry name" value="RIBOSE IMPORT PERMEASE PROTEIN RBSC"/>
    <property type="match status" value="1"/>
</dbReference>
<organism evidence="7 8">
    <name type="scientific">Herbaspirillum frisingense GSF30</name>
    <dbReference type="NCBI Taxonomy" id="864073"/>
    <lineage>
        <taxon>Bacteria</taxon>
        <taxon>Pseudomonadati</taxon>
        <taxon>Pseudomonadota</taxon>
        <taxon>Betaproteobacteria</taxon>
        <taxon>Burkholderiales</taxon>
        <taxon>Oxalobacteraceae</taxon>
        <taxon>Herbaspirillum</taxon>
    </lineage>
</organism>
<dbReference type="Pfam" id="PF02653">
    <property type="entry name" value="BPD_transp_2"/>
    <property type="match status" value="1"/>
</dbReference>
<dbReference type="AlphaFoldDB" id="A0AAI9N444"/>
<dbReference type="EMBL" id="AEEC02000009">
    <property type="protein sequence ID" value="EOA05166.1"/>
    <property type="molecule type" value="Genomic_DNA"/>
</dbReference>
<dbReference type="GO" id="GO:0022857">
    <property type="term" value="F:transmembrane transporter activity"/>
    <property type="evidence" value="ECO:0007669"/>
    <property type="project" value="InterPro"/>
</dbReference>
<feature type="transmembrane region" description="Helical" evidence="6">
    <location>
        <begin position="142"/>
        <end position="161"/>
    </location>
</feature>
<dbReference type="InterPro" id="IPR001851">
    <property type="entry name" value="ABC_transp_permease"/>
</dbReference>
<reference evidence="7 8" key="1">
    <citation type="journal article" date="2013" name="Front. Microbiol.">
        <title>The genome of the endophytic bacterium H. frisingense GSF30(T) identifies diverse strategies in the Herbaspirillum genus to interact with plants.</title>
        <authorList>
            <person name="Straub D."/>
            <person name="Rothballer M."/>
            <person name="Hartmann A."/>
            <person name="Ludewig U."/>
        </authorList>
    </citation>
    <scope>NUCLEOTIDE SEQUENCE [LARGE SCALE GENOMIC DNA]</scope>
    <source>
        <strain evidence="7 8">GSF30</strain>
    </source>
</reference>
<feature type="transmembrane region" description="Helical" evidence="6">
    <location>
        <begin position="270"/>
        <end position="298"/>
    </location>
</feature>
<feature type="transmembrane region" description="Helical" evidence="6">
    <location>
        <begin position="305"/>
        <end position="329"/>
    </location>
</feature>
<evidence type="ECO:0000256" key="2">
    <source>
        <dbReference type="ARBA" id="ARBA00022475"/>
    </source>
</evidence>
<proteinExistence type="predicted"/>
<evidence type="ECO:0000256" key="4">
    <source>
        <dbReference type="ARBA" id="ARBA00022989"/>
    </source>
</evidence>
<keyword evidence="5 6" id="KW-0472">Membrane</keyword>
<evidence type="ECO:0000256" key="5">
    <source>
        <dbReference type="ARBA" id="ARBA00023136"/>
    </source>
</evidence>
<feature type="transmembrane region" description="Helical" evidence="6">
    <location>
        <begin position="109"/>
        <end position="130"/>
    </location>
</feature>
<evidence type="ECO:0000313" key="7">
    <source>
        <dbReference type="EMBL" id="EOA05166.1"/>
    </source>
</evidence>
<feature type="transmembrane region" description="Helical" evidence="6">
    <location>
        <begin position="70"/>
        <end position="89"/>
    </location>
</feature>
<accession>A0AAI9N444</accession>
<dbReference type="PANTHER" id="PTHR32196">
    <property type="entry name" value="ABC TRANSPORTER PERMEASE PROTEIN YPHD-RELATED-RELATED"/>
    <property type="match status" value="1"/>
</dbReference>
<sequence length="339" mass="35577">MAEIDPMHETARAPSRAPSGPSQWLLHRLGMLPVLVVLYLLFYALTIYLSGDGTSNFASAENTMNILRQVAINLVLAAGMTFVILTAGIDLSVGSVLAVSAVLGMQVSLGAASGWSIPVFVFSGLLMGLLNGAMVAFLNINAFVVTLGTMTAFRGAAYLLADGTTVLNNDIPSFEWIGNGDFLHVPWLIWVALAVVLLSWVILRKTVLGMHIYAIGGNLQAARLTGIRVGLVLLFVYAISGLFSGLAGAMSASRLYGANGNWGSGYELDAIAAVVLGGTSLMGGVGTIWGTVVGALIIGVMNNGLTVLGLSSFWQYVAKGAVIVLAVILDKWRQKDASQ</sequence>
<dbReference type="RefSeq" id="WP_006462880.1">
    <property type="nucleotide sequence ID" value="NZ_AEEC02000009.1"/>
</dbReference>
<protein>
    <submittedName>
        <fullName evidence="7">Sugar ABC transporter permease</fullName>
    </submittedName>
</protein>
<evidence type="ECO:0000256" key="6">
    <source>
        <dbReference type="SAM" id="Phobius"/>
    </source>
</evidence>
<dbReference type="Proteomes" id="UP000006772">
    <property type="component" value="Unassembled WGS sequence"/>
</dbReference>
<evidence type="ECO:0000256" key="3">
    <source>
        <dbReference type="ARBA" id="ARBA00022692"/>
    </source>
</evidence>
<dbReference type="GO" id="GO:0005886">
    <property type="term" value="C:plasma membrane"/>
    <property type="evidence" value="ECO:0007669"/>
    <property type="project" value="UniProtKB-SubCell"/>
</dbReference>
<gene>
    <name evidence="7" type="ORF">HFRIS_008491</name>
</gene>
<feature type="transmembrane region" description="Helical" evidence="6">
    <location>
        <begin position="181"/>
        <end position="203"/>
    </location>
</feature>
<dbReference type="CDD" id="cd06579">
    <property type="entry name" value="TM_PBP1_transp_AraH_like"/>
    <property type="match status" value="1"/>
</dbReference>
<comment type="subcellular location">
    <subcellularLocation>
        <location evidence="1">Cell membrane</location>
        <topology evidence="1">Multi-pass membrane protein</topology>
    </subcellularLocation>
</comment>
<keyword evidence="3 6" id="KW-0812">Transmembrane</keyword>
<feature type="transmembrane region" description="Helical" evidence="6">
    <location>
        <begin position="29"/>
        <end position="49"/>
    </location>
</feature>
<keyword evidence="2" id="KW-1003">Cell membrane</keyword>